<dbReference type="RefSeq" id="WP_380139846.1">
    <property type="nucleotide sequence ID" value="NZ_JBHLUI010000012.1"/>
</dbReference>
<evidence type="ECO:0000313" key="4">
    <source>
        <dbReference type="Proteomes" id="UP001589748"/>
    </source>
</evidence>
<dbReference type="EMBL" id="JBHMDM010000001">
    <property type="protein sequence ID" value="MFB9375828.1"/>
    <property type="molecule type" value="Genomic_DNA"/>
</dbReference>
<name>A0ABV5LP08_9ACTN</name>
<sequence length="233" mass="24585">MGRRALPAGRWFALLLAAGVTAGCAAPSPVVTGDDADPGPLLAGTPLTGLVGRVMVLEDASHGPWMCLGMMTASDPPQCGEVDVEGWNWAAVPRDGYTEKGATRYGDFELSGSLRTFDGSFVLDAPPVPVDRTTGGSLSLSEDDLVTPYPEPAGGWRPPDPERATDSALSDVALLGEQDPEVGAVRIDQRLPPEVWDGPPEELERVANDPMRLVLNVSSTGDLTALEARVRQL</sequence>
<protein>
    <submittedName>
        <fullName evidence="3">Uncharacterized protein</fullName>
    </submittedName>
</protein>
<feature type="signal peptide" evidence="2">
    <location>
        <begin position="1"/>
        <end position="25"/>
    </location>
</feature>
<accession>A0ABV5LP08</accession>
<feature type="region of interest" description="Disordered" evidence="1">
    <location>
        <begin position="132"/>
        <end position="166"/>
    </location>
</feature>
<feature type="chain" id="PRO_5047380398" evidence="2">
    <location>
        <begin position="26"/>
        <end position="233"/>
    </location>
</feature>
<reference evidence="3 4" key="1">
    <citation type="submission" date="2024-09" db="EMBL/GenBank/DDBJ databases">
        <authorList>
            <person name="Sun Q."/>
            <person name="Mori K."/>
        </authorList>
    </citation>
    <scope>NUCLEOTIDE SEQUENCE [LARGE SCALE GENOMIC DNA]</scope>
    <source>
        <strain evidence="3 4">TISTR 1856</strain>
    </source>
</reference>
<keyword evidence="2" id="KW-0732">Signal</keyword>
<dbReference type="Proteomes" id="UP001589748">
    <property type="component" value="Unassembled WGS sequence"/>
</dbReference>
<keyword evidence="4" id="KW-1185">Reference proteome</keyword>
<proteinExistence type="predicted"/>
<dbReference type="PROSITE" id="PS51257">
    <property type="entry name" value="PROKAR_LIPOPROTEIN"/>
    <property type="match status" value="1"/>
</dbReference>
<comment type="caution">
    <text evidence="3">The sequence shown here is derived from an EMBL/GenBank/DDBJ whole genome shotgun (WGS) entry which is preliminary data.</text>
</comment>
<evidence type="ECO:0000256" key="1">
    <source>
        <dbReference type="SAM" id="MobiDB-lite"/>
    </source>
</evidence>
<evidence type="ECO:0000313" key="3">
    <source>
        <dbReference type="EMBL" id="MFB9375828.1"/>
    </source>
</evidence>
<evidence type="ECO:0000256" key="2">
    <source>
        <dbReference type="SAM" id="SignalP"/>
    </source>
</evidence>
<gene>
    <name evidence="3" type="ORF">ACFFVI_02495</name>
</gene>
<organism evidence="3 4">
    <name type="scientific">Kineococcus gynurae</name>
    <dbReference type="NCBI Taxonomy" id="452979"/>
    <lineage>
        <taxon>Bacteria</taxon>
        <taxon>Bacillati</taxon>
        <taxon>Actinomycetota</taxon>
        <taxon>Actinomycetes</taxon>
        <taxon>Kineosporiales</taxon>
        <taxon>Kineosporiaceae</taxon>
        <taxon>Kineococcus</taxon>
    </lineage>
</organism>